<dbReference type="RefSeq" id="WP_182809219.1">
    <property type="nucleotide sequence ID" value="NZ_JACJFM010000015.1"/>
</dbReference>
<organism evidence="3 4">
    <name type="scientific">Oceanospirillum sediminis</name>
    <dbReference type="NCBI Taxonomy" id="2760088"/>
    <lineage>
        <taxon>Bacteria</taxon>
        <taxon>Pseudomonadati</taxon>
        <taxon>Pseudomonadota</taxon>
        <taxon>Gammaproteobacteria</taxon>
        <taxon>Oceanospirillales</taxon>
        <taxon>Oceanospirillaceae</taxon>
        <taxon>Oceanospirillum</taxon>
    </lineage>
</organism>
<comment type="caution">
    <text evidence="3">The sequence shown here is derived from an EMBL/GenBank/DDBJ whole genome shotgun (WGS) entry which is preliminary data.</text>
</comment>
<protein>
    <submittedName>
        <fullName evidence="3">Uncharacterized protein</fullName>
    </submittedName>
</protein>
<dbReference type="PROSITE" id="PS51257">
    <property type="entry name" value="PROKAR_LIPOPROTEIN"/>
    <property type="match status" value="1"/>
</dbReference>
<dbReference type="EMBL" id="JACJFM010000015">
    <property type="protein sequence ID" value="MBB1487438.1"/>
    <property type="molecule type" value="Genomic_DNA"/>
</dbReference>
<name>A0A839IR67_9GAMM</name>
<feature type="compositionally biased region" description="Basic and acidic residues" evidence="1">
    <location>
        <begin position="31"/>
        <end position="42"/>
    </location>
</feature>
<evidence type="ECO:0000313" key="3">
    <source>
        <dbReference type="EMBL" id="MBB1487438.1"/>
    </source>
</evidence>
<reference evidence="3 4" key="1">
    <citation type="submission" date="2020-08" db="EMBL/GenBank/DDBJ databases">
        <title>Oceanospirillum sp. nov. isolated from marine sediment.</title>
        <authorList>
            <person name="Ji X."/>
        </authorList>
    </citation>
    <scope>NUCLEOTIDE SEQUENCE [LARGE SCALE GENOMIC DNA]</scope>
    <source>
        <strain evidence="3 4">D5</strain>
    </source>
</reference>
<feature type="region of interest" description="Disordered" evidence="1">
    <location>
        <begin position="27"/>
        <end position="48"/>
    </location>
</feature>
<keyword evidence="2" id="KW-0732">Signal</keyword>
<evidence type="ECO:0000256" key="2">
    <source>
        <dbReference type="SAM" id="SignalP"/>
    </source>
</evidence>
<gene>
    <name evidence="3" type="ORF">H4O21_12555</name>
</gene>
<sequence>MRYFFSRLMISLMVVMLQACAGPAHQEQSVDSDKTVSEERTVDIGSSADITEKRNSGYRKDIVGQVAQLGYDIDRFYLSMQWLPVSRRQYSEFKEDYSRIEHRLLQLLALQQQRPDGQLSVQQTRYVSEIWRESRNEHRALPVLSDKAIRQKKQMFQGMFMQMLRHESEYSGRK</sequence>
<accession>A0A839IR67</accession>
<proteinExistence type="predicted"/>
<dbReference type="Proteomes" id="UP000565262">
    <property type="component" value="Unassembled WGS sequence"/>
</dbReference>
<evidence type="ECO:0000313" key="4">
    <source>
        <dbReference type="Proteomes" id="UP000565262"/>
    </source>
</evidence>
<evidence type="ECO:0000256" key="1">
    <source>
        <dbReference type="SAM" id="MobiDB-lite"/>
    </source>
</evidence>
<feature type="chain" id="PRO_5032569911" evidence="2">
    <location>
        <begin position="22"/>
        <end position="174"/>
    </location>
</feature>
<keyword evidence="4" id="KW-1185">Reference proteome</keyword>
<dbReference type="AlphaFoldDB" id="A0A839IR67"/>
<feature type="signal peptide" evidence="2">
    <location>
        <begin position="1"/>
        <end position="21"/>
    </location>
</feature>